<comment type="caution">
    <text evidence="9">The sequence shown here is derived from an EMBL/GenBank/DDBJ whole genome shotgun (WGS) entry which is preliminary data.</text>
</comment>
<dbReference type="InterPro" id="IPR048857">
    <property type="entry name" value="OTU1_Ubl"/>
</dbReference>
<comment type="catalytic activity">
    <reaction evidence="1">
        <text>Thiol-dependent hydrolysis of ester, thioester, amide, peptide and isopeptide bonds formed by the C-terminal Gly of ubiquitin (a 76-residue protein attached to proteins as an intracellular targeting signal).</text>
        <dbReference type="EC" id="3.4.19.12"/>
    </reaction>
</comment>
<keyword evidence="6" id="KW-0788">Thiol protease</keyword>
<evidence type="ECO:0000259" key="8">
    <source>
        <dbReference type="Pfam" id="PF21403"/>
    </source>
</evidence>
<keyword evidence="4" id="KW-0833">Ubl conjugation pathway</keyword>
<organism evidence="9 10">
    <name type="scientific">Phytophthora palmivora</name>
    <dbReference type="NCBI Taxonomy" id="4796"/>
    <lineage>
        <taxon>Eukaryota</taxon>
        <taxon>Sar</taxon>
        <taxon>Stramenopiles</taxon>
        <taxon>Oomycota</taxon>
        <taxon>Peronosporomycetes</taxon>
        <taxon>Peronosporales</taxon>
        <taxon>Peronosporaceae</taxon>
        <taxon>Phytophthora</taxon>
    </lineage>
</organism>
<evidence type="ECO:0000313" key="10">
    <source>
        <dbReference type="Proteomes" id="UP000237271"/>
    </source>
</evidence>
<evidence type="ECO:0000256" key="4">
    <source>
        <dbReference type="ARBA" id="ARBA00022786"/>
    </source>
</evidence>
<feature type="region of interest" description="Disordered" evidence="7">
    <location>
        <begin position="92"/>
        <end position="168"/>
    </location>
</feature>
<evidence type="ECO:0000256" key="5">
    <source>
        <dbReference type="ARBA" id="ARBA00022801"/>
    </source>
</evidence>
<dbReference type="Gene3D" id="3.10.20.90">
    <property type="entry name" value="Phosphatidylinositol 3-kinase Catalytic Subunit, Chain A, domain 1"/>
    <property type="match status" value="1"/>
</dbReference>
<proteinExistence type="predicted"/>
<dbReference type="Proteomes" id="UP000237271">
    <property type="component" value="Unassembled WGS sequence"/>
</dbReference>
<dbReference type="AlphaFoldDB" id="A0A2P4X790"/>
<evidence type="ECO:0000256" key="3">
    <source>
        <dbReference type="ARBA" id="ARBA00022670"/>
    </source>
</evidence>
<keyword evidence="5" id="KW-0378">Hydrolase</keyword>
<evidence type="ECO:0000256" key="1">
    <source>
        <dbReference type="ARBA" id="ARBA00000707"/>
    </source>
</evidence>
<evidence type="ECO:0000256" key="7">
    <source>
        <dbReference type="SAM" id="MobiDB-lite"/>
    </source>
</evidence>
<dbReference type="Pfam" id="PF21403">
    <property type="entry name" value="OTU1_UBXL"/>
    <property type="match status" value="1"/>
</dbReference>
<name>A0A2P4X790_9STRA</name>
<sequence length="347" mass="37917">MGMWNVRLRGPRGKQVVLKIDPDATFKTFSELAIKELNLTAKDSPTFRKGFPPRAVEVDDSALVKYVFETNDTVVVDTSSGSAALVQAVAVPSGTKKSVGRPKRAAAKKPAAKAPRGGVHTLNPLSSGKKAPPKRKITGSGHQLGSSLESHPSTADVAGDDNEPQRKYRRTKAINLTSKEDVGVALVEAVSGRSSGRAAKFFRAATKNAVEHQYEMTLATARMNAALAHKFEIEELSTTRRADGSSAKLRVRFKETSRKWTEEIVDLLKTDELQAILKYVLISGGETGREMLKPFNMAQVSTRVFWGIARLYDGDVAAGLEDLLPDEDWSFLDTRTRVMSEKAMEAK</sequence>
<gene>
    <name evidence="9" type="ORF">PHPALM_29588</name>
</gene>
<evidence type="ECO:0000256" key="6">
    <source>
        <dbReference type="ARBA" id="ARBA00022807"/>
    </source>
</evidence>
<evidence type="ECO:0000256" key="2">
    <source>
        <dbReference type="ARBA" id="ARBA00012759"/>
    </source>
</evidence>
<feature type="compositionally biased region" description="Basic residues" evidence="7">
    <location>
        <begin position="98"/>
        <end position="111"/>
    </location>
</feature>
<feature type="compositionally biased region" description="Polar residues" evidence="7">
    <location>
        <begin position="140"/>
        <end position="153"/>
    </location>
</feature>
<accession>A0A2P4X790</accession>
<dbReference type="OrthoDB" id="333752at2759"/>
<keyword evidence="10" id="KW-1185">Reference proteome</keyword>
<keyword evidence="3" id="KW-0645">Protease</keyword>
<reference evidence="9 10" key="1">
    <citation type="journal article" date="2017" name="Genome Biol. Evol.">
        <title>Phytophthora megakarya and P. palmivora, closely related causal agents of cacao black pod rot, underwent increases in genome sizes and gene numbers by different mechanisms.</title>
        <authorList>
            <person name="Ali S.S."/>
            <person name="Shao J."/>
            <person name="Lary D.J."/>
            <person name="Kronmiller B."/>
            <person name="Shen D."/>
            <person name="Strem M.D."/>
            <person name="Amoako-Attah I."/>
            <person name="Akrofi A.Y."/>
            <person name="Begoude B.A."/>
            <person name="Ten Hoopen G.M."/>
            <person name="Coulibaly K."/>
            <person name="Kebe B.I."/>
            <person name="Melnick R.L."/>
            <person name="Guiltinan M.J."/>
            <person name="Tyler B.M."/>
            <person name="Meinhardt L.W."/>
            <person name="Bailey B.A."/>
        </authorList>
    </citation>
    <scope>NUCLEOTIDE SEQUENCE [LARGE SCALE GENOMIC DNA]</scope>
    <source>
        <strain evidence="10">sbr112.9</strain>
    </source>
</reference>
<dbReference type="EMBL" id="NCKW01016024">
    <property type="protein sequence ID" value="POM61402.1"/>
    <property type="molecule type" value="Genomic_DNA"/>
</dbReference>
<dbReference type="EC" id="3.4.19.12" evidence="2"/>
<feature type="non-terminal residue" evidence="9">
    <location>
        <position position="347"/>
    </location>
</feature>
<evidence type="ECO:0000313" key="9">
    <source>
        <dbReference type="EMBL" id="POM61402.1"/>
    </source>
</evidence>
<feature type="domain" description="OTU1 Ubl" evidence="8">
    <location>
        <begin position="6"/>
        <end position="55"/>
    </location>
</feature>
<protein>
    <recommendedName>
        <fullName evidence="2">ubiquitinyl hydrolase 1</fullName>
        <ecNumber evidence="2">3.4.19.12</ecNumber>
    </recommendedName>
</protein>